<dbReference type="GO" id="GO:0046872">
    <property type="term" value="F:metal ion binding"/>
    <property type="evidence" value="ECO:0007669"/>
    <property type="project" value="UniProtKB-KW"/>
</dbReference>
<reference evidence="5 6" key="1">
    <citation type="submission" date="2020-08" db="EMBL/GenBank/DDBJ databases">
        <title>Genomic Encyclopedia of Type Strains, Phase IV (KMG-V): Genome sequencing to study the core and pangenomes of soil and plant-associated prokaryotes.</title>
        <authorList>
            <person name="Whitman W."/>
        </authorList>
    </citation>
    <scope>NUCLEOTIDE SEQUENCE [LARGE SCALE GENOMIC DNA]</scope>
    <source>
        <strain evidence="5 6">SLV-2362</strain>
    </source>
</reference>
<proteinExistence type="predicted"/>
<protein>
    <submittedName>
        <fullName evidence="5">Uncharacterized protein (DUF849 family)</fullName>
    </submittedName>
</protein>
<dbReference type="Pfam" id="PF05853">
    <property type="entry name" value="BKACE"/>
    <property type="match status" value="1"/>
</dbReference>
<dbReference type="InterPro" id="IPR013785">
    <property type="entry name" value="Aldolase_TIM"/>
</dbReference>
<keyword evidence="4" id="KW-0862">Zinc</keyword>
<gene>
    <name evidence="5" type="ORF">FHX61_004610</name>
</gene>
<evidence type="ECO:0000256" key="2">
    <source>
        <dbReference type="ARBA" id="ARBA00022679"/>
    </source>
</evidence>
<name>A0A7W4VE72_9BURK</name>
<dbReference type="RefSeq" id="WP_183300286.1">
    <property type="nucleotide sequence ID" value="NZ_JACHWF010000006.1"/>
</dbReference>
<dbReference type="Proteomes" id="UP000578036">
    <property type="component" value="Unassembled WGS sequence"/>
</dbReference>
<dbReference type="AlphaFoldDB" id="A0A7W4VE72"/>
<evidence type="ECO:0000256" key="1">
    <source>
        <dbReference type="ARBA" id="ARBA00001947"/>
    </source>
</evidence>
<dbReference type="PANTHER" id="PTHR37418">
    <property type="entry name" value="3-KETO-5-AMINOHEXANOATE CLEAVAGE ENZYME-RELATED"/>
    <property type="match status" value="1"/>
</dbReference>
<keyword evidence="6" id="KW-1185">Reference proteome</keyword>
<dbReference type="InterPro" id="IPR008567">
    <property type="entry name" value="BKACE"/>
</dbReference>
<organism evidence="5 6">
    <name type="scientific">Cupriavidus alkaliphilus</name>
    <dbReference type="NCBI Taxonomy" id="942866"/>
    <lineage>
        <taxon>Bacteria</taxon>
        <taxon>Pseudomonadati</taxon>
        <taxon>Pseudomonadota</taxon>
        <taxon>Betaproteobacteria</taxon>
        <taxon>Burkholderiales</taxon>
        <taxon>Burkholderiaceae</taxon>
        <taxon>Cupriavidus</taxon>
    </lineage>
</organism>
<evidence type="ECO:0000256" key="4">
    <source>
        <dbReference type="ARBA" id="ARBA00022833"/>
    </source>
</evidence>
<dbReference type="EMBL" id="JACHWF010000006">
    <property type="protein sequence ID" value="MBB3009934.1"/>
    <property type="molecule type" value="Genomic_DNA"/>
</dbReference>
<comment type="caution">
    <text evidence="5">The sequence shown here is derived from an EMBL/GenBank/DDBJ whole genome shotgun (WGS) entry which is preliminary data.</text>
</comment>
<evidence type="ECO:0000313" key="5">
    <source>
        <dbReference type="EMBL" id="MBB3009934.1"/>
    </source>
</evidence>
<keyword evidence="3" id="KW-0479">Metal-binding</keyword>
<accession>A0A7W4VE72</accession>
<dbReference type="GO" id="GO:0043720">
    <property type="term" value="F:3-keto-5-aminohexanoate cleavage activity"/>
    <property type="evidence" value="ECO:0007669"/>
    <property type="project" value="InterPro"/>
</dbReference>
<evidence type="ECO:0000313" key="6">
    <source>
        <dbReference type="Proteomes" id="UP000578036"/>
    </source>
</evidence>
<dbReference type="PANTHER" id="PTHR37418:SF2">
    <property type="entry name" value="3-KETO-5-AMINOHEXANOATE CLEAVAGE ENZYME"/>
    <property type="match status" value="1"/>
</dbReference>
<keyword evidence="2" id="KW-0808">Transferase</keyword>
<evidence type="ECO:0000256" key="3">
    <source>
        <dbReference type="ARBA" id="ARBA00022723"/>
    </source>
</evidence>
<dbReference type="Gene3D" id="3.20.20.70">
    <property type="entry name" value="Aldolase class I"/>
    <property type="match status" value="1"/>
</dbReference>
<sequence length="295" mass="31566">MSHPTIISCAVTGNITTLAQHPDLPCTPEQIANACISAAKAGAAIAHIHVRHPDGRPSMELAHYREVVERIRESATDVIINLTTGPGQRFVPSERDPAVAAPGTTLTHPERRMEHVVALRPEICSLDLNTMYSGSSVVINTPKNVRIMAQLAREAGTLPELEVFDSGDIHLANDLIADGTLPSPSLFQIVLGVKYGANASPATLAYLASLLPNNSNWASFGIGRWEFPMLLQSWLLGGHVRVGLEDNLYLKKGVLAPDNAALVAKAVNLLTELDAQIATPAQAREILGLKKNPPA</sequence>
<comment type="cofactor">
    <cofactor evidence="1">
        <name>Zn(2+)</name>
        <dbReference type="ChEBI" id="CHEBI:29105"/>
    </cofactor>
</comment>